<dbReference type="AlphaFoldDB" id="A0A9P1FJQ8"/>
<protein>
    <submittedName>
        <fullName evidence="1">Uncharacterized protein</fullName>
    </submittedName>
</protein>
<dbReference type="EMBL" id="CAMXCT010000509">
    <property type="protein sequence ID" value="CAI3979729.1"/>
    <property type="molecule type" value="Genomic_DNA"/>
</dbReference>
<evidence type="ECO:0000313" key="1">
    <source>
        <dbReference type="EMBL" id="CAI3979729.1"/>
    </source>
</evidence>
<keyword evidence="3" id="KW-1185">Reference proteome</keyword>
<name>A0A9P1FJQ8_9DINO</name>
<evidence type="ECO:0000313" key="3">
    <source>
        <dbReference type="Proteomes" id="UP001152797"/>
    </source>
</evidence>
<proteinExistence type="predicted"/>
<dbReference type="EMBL" id="CAMXCT020000509">
    <property type="protein sequence ID" value="CAL1133104.1"/>
    <property type="molecule type" value="Genomic_DNA"/>
</dbReference>
<dbReference type="Proteomes" id="UP001152797">
    <property type="component" value="Unassembled WGS sequence"/>
</dbReference>
<sequence>MGCEETIIVAVTLDDYNMCHNMALRKMSMFQRGYSVQILQVHSPYKYKLTMEEQDNLRVIQLAYNAADKFKIYKWSNGWIWLYGHTMHLETMMQIKGENNHQTILNMALDHLGQYGQSCLPQAVQLSLQKYKATNGIDTFHVTIPSRQQKGHEDHAQYVKEKTKMIEKEKSDEETIVQETKRPRTTADENLSCCASCSCCPSCFFCRSFWVSFHASNSYLAWCALHAASSV</sequence>
<accession>A0A9P1FJQ8</accession>
<dbReference type="EMBL" id="CAMXCT030000509">
    <property type="protein sequence ID" value="CAL4767041.1"/>
    <property type="molecule type" value="Genomic_DNA"/>
</dbReference>
<gene>
    <name evidence="1" type="ORF">C1SCF055_LOCUS7663</name>
</gene>
<organism evidence="1">
    <name type="scientific">Cladocopium goreaui</name>
    <dbReference type="NCBI Taxonomy" id="2562237"/>
    <lineage>
        <taxon>Eukaryota</taxon>
        <taxon>Sar</taxon>
        <taxon>Alveolata</taxon>
        <taxon>Dinophyceae</taxon>
        <taxon>Suessiales</taxon>
        <taxon>Symbiodiniaceae</taxon>
        <taxon>Cladocopium</taxon>
    </lineage>
</organism>
<evidence type="ECO:0000313" key="2">
    <source>
        <dbReference type="EMBL" id="CAL4767041.1"/>
    </source>
</evidence>
<reference evidence="1" key="1">
    <citation type="submission" date="2022-10" db="EMBL/GenBank/DDBJ databases">
        <authorList>
            <person name="Chen Y."/>
            <person name="Dougan E. K."/>
            <person name="Chan C."/>
            <person name="Rhodes N."/>
            <person name="Thang M."/>
        </authorList>
    </citation>
    <scope>NUCLEOTIDE SEQUENCE</scope>
</reference>
<comment type="caution">
    <text evidence="1">The sequence shown here is derived from an EMBL/GenBank/DDBJ whole genome shotgun (WGS) entry which is preliminary data.</text>
</comment>
<reference evidence="2 3" key="2">
    <citation type="submission" date="2024-05" db="EMBL/GenBank/DDBJ databases">
        <authorList>
            <person name="Chen Y."/>
            <person name="Shah S."/>
            <person name="Dougan E. K."/>
            <person name="Thang M."/>
            <person name="Chan C."/>
        </authorList>
    </citation>
    <scope>NUCLEOTIDE SEQUENCE [LARGE SCALE GENOMIC DNA]</scope>
</reference>